<evidence type="ECO:0000313" key="2">
    <source>
        <dbReference type="Proteomes" id="UP001231649"/>
    </source>
</evidence>
<proteinExistence type="predicted"/>
<name>A0ACC2R4L0_9NEOP</name>
<sequence length="241" mass="26898">MLRYIVFSCCVILCVGHDLQCRQDEQLECVQPCPPEKTCRNRHIAFSCLQTDEPCKNICACKPGLLRNAVGQCVTYEQCEMCDRENEYFECGSACDNECATLGVQNKTNCPIQNIVCNPKCYCEDGFARDDSGNCVAVEKCPPKKDEGSSSDEPADVTRVRRSVDLSEPICKGENEVFTDCRKSCPPNTCLSLVARFKCDSDEPCRKGCLCKPGYLRQHPTSPCIPICQCEQMKNSPDCHN</sequence>
<evidence type="ECO:0000313" key="1">
    <source>
        <dbReference type="EMBL" id="KAJ8732217.1"/>
    </source>
</evidence>
<keyword evidence="2" id="KW-1185">Reference proteome</keyword>
<accession>A0ACC2R4L0</accession>
<organism evidence="1 2">
    <name type="scientific">Mythimna loreyi</name>
    <dbReference type="NCBI Taxonomy" id="667449"/>
    <lineage>
        <taxon>Eukaryota</taxon>
        <taxon>Metazoa</taxon>
        <taxon>Ecdysozoa</taxon>
        <taxon>Arthropoda</taxon>
        <taxon>Hexapoda</taxon>
        <taxon>Insecta</taxon>
        <taxon>Pterygota</taxon>
        <taxon>Neoptera</taxon>
        <taxon>Endopterygota</taxon>
        <taxon>Lepidoptera</taxon>
        <taxon>Glossata</taxon>
        <taxon>Ditrysia</taxon>
        <taxon>Noctuoidea</taxon>
        <taxon>Noctuidae</taxon>
        <taxon>Noctuinae</taxon>
        <taxon>Hadenini</taxon>
        <taxon>Mythimna</taxon>
    </lineage>
</organism>
<reference evidence="1" key="1">
    <citation type="submission" date="2023-03" db="EMBL/GenBank/DDBJ databases">
        <title>Chromosome-level genomes of two armyworms, Mythimna separata and Mythimna loreyi, provide insights into the biosynthesis and reception of sex pheromones.</title>
        <authorList>
            <person name="Zhao H."/>
        </authorList>
    </citation>
    <scope>NUCLEOTIDE SEQUENCE</scope>
    <source>
        <strain evidence="1">BeijingLab</strain>
    </source>
</reference>
<dbReference type="EMBL" id="CM056782">
    <property type="protein sequence ID" value="KAJ8732217.1"/>
    <property type="molecule type" value="Genomic_DNA"/>
</dbReference>
<gene>
    <name evidence="1" type="ORF">PYW08_014947</name>
</gene>
<dbReference type="Proteomes" id="UP001231649">
    <property type="component" value="Chromosome 6"/>
</dbReference>
<protein>
    <submittedName>
        <fullName evidence="1">Uncharacterized protein</fullName>
    </submittedName>
</protein>
<comment type="caution">
    <text evidence="1">The sequence shown here is derived from an EMBL/GenBank/DDBJ whole genome shotgun (WGS) entry which is preliminary data.</text>
</comment>